<protein>
    <submittedName>
        <fullName evidence="2">Kinesin light chain 2</fullName>
    </submittedName>
</protein>
<name>A0A9P5EA59_9HYPO</name>
<dbReference type="Proteomes" id="UP000737391">
    <property type="component" value="Unassembled WGS sequence"/>
</dbReference>
<comment type="caution">
    <text evidence="2">The sequence shown here is derived from an EMBL/GenBank/DDBJ whole genome shotgun (WGS) entry which is preliminary data.</text>
</comment>
<gene>
    <name evidence="2" type="ORF">FAGAP_10883</name>
</gene>
<proteinExistence type="predicted"/>
<reference evidence="2" key="1">
    <citation type="submission" date="2020-01" db="EMBL/GenBank/DDBJ databases">
        <title>Identification and distribution of gene clusters putatively required for synthesis of sphingolipid metabolism inhibitors in phylogenetically diverse species of the filamentous fungus Fusarium.</title>
        <authorList>
            <person name="Kim H.-S."/>
            <person name="Busman M."/>
            <person name="Brown D.W."/>
            <person name="Divon H."/>
            <person name="Uhlig S."/>
            <person name="Proctor R.H."/>
        </authorList>
    </citation>
    <scope>NUCLEOTIDE SEQUENCE</scope>
    <source>
        <strain evidence="2">NRRL 31653</strain>
    </source>
</reference>
<keyword evidence="3" id="KW-1185">Reference proteome</keyword>
<feature type="region of interest" description="Disordered" evidence="1">
    <location>
        <begin position="85"/>
        <end position="105"/>
    </location>
</feature>
<organism evidence="2 3">
    <name type="scientific">Fusarium agapanthi</name>
    <dbReference type="NCBI Taxonomy" id="1803897"/>
    <lineage>
        <taxon>Eukaryota</taxon>
        <taxon>Fungi</taxon>
        <taxon>Dikarya</taxon>
        <taxon>Ascomycota</taxon>
        <taxon>Pezizomycotina</taxon>
        <taxon>Sordariomycetes</taxon>
        <taxon>Hypocreomycetidae</taxon>
        <taxon>Hypocreales</taxon>
        <taxon>Nectriaceae</taxon>
        <taxon>Fusarium</taxon>
        <taxon>Fusarium fujikuroi species complex</taxon>
    </lineage>
</organism>
<dbReference type="OrthoDB" id="5986190at2759"/>
<dbReference type="EMBL" id="LUFC02000973">
    <property type="protein sequence ID" value="KAF4490350.1"/>
    <property type="molecule type" value="Genomic_DNA"/>
</dbReference>
<evidence type="ECO:0000256" key="1">
    <source>
        <dbReference type="SAM" id="MobiDB-lite"/>
    </source>
</evidence>
<evidence type="ECO:0000313" key="2">
    <source>
        <dbReference type="EMBL" id="KAF4490350.1"/>
    </source>
</evidence>
<evidence type="ECO:0000313" key="3">
    <source>
        <dbReference type="Proteomes" id="UP000737391"/>
    </source>
</evidence>
<accession>A0A9P5EA59</accession>
<dbReference type="AlphaFoldDB" id="A0A9P5EA59"/>
<sequence length="122" mass="13735">MDPPWFTTPNDFSEFHNFGQPFPGTHLPPSFEIPAPHEQALDGQFVADQSHSYAPLDPVLDSYIQVPQNASAIDNMDGLRDTQVTPAPIMGLPRKSRKKKAPTLRGEDWEPFKELMSVYCHT</sequence>